<organism evidence="2 3">
    <name type="scientific">Rhodobacter lacus</name>
    <dbReference type="NCBI Taxonomy" id="1641972"/>
    <lineage>
        <taxon>Bacteria</taxon>
        <taxon>Pseudomonadati</taxon>
        <taxon>Pseudomonadota</taxon>
        <taxon>Alphaproteobacteria</taxon>
        <taxon>Rhodobacterales</taxon>
        <taxon>Rhodobacter group</taxon>
        <taxon>Rhodobacter</taxon>
    </lineage>
</organism>
<name>A0ABW5A5W0_9RHOB</name>
<evidence type="ECO:0000313" key="3">
    <source>
        <dbReference type="Proteomes" id="UP001597413"/>
    </source>
</evidence>
<reference evidence="3" key="1">
    <citation type="journal article" date="2019" name="Int. J. Syst. Evol. Microbiol.">
        <title>The Global Catalogue of Microorganisms (GCM) 10K type strain sequencing project: providing services to taxonomists for standard genome sequencing and annotation.</title>
        <authorList>
            <consortium name="The Broad Institute Genomics Platform"/>
            <consortium name="The Broad Institute Genome Sequencing Center for Infectious Disease"/>
            <person name="Wu L."/>
            <person name="Ma J."/>
        </authorList>
    </citation>
    <scope>NUCLEOTIDE SEQUENCE [LARGE SCALE GENOMIC DNA]</scope>
    <source>
        <strain evidence="3">CCUG 55131</strain>
    </source>
</reference>
<dbReference type="PROSITE" id="PS51257">
    <property type="entry name" value="PROKAR_LIPOPROTEIN"/>
    <property type="match status" value="1"/>
</dbReference>
<comment type="caution">
    <text evidence="2">The sequence shown here is derived from an EMBL/GenBank/DDBJ whole genome shotgun (WGS) entry which is preliminary data.</text>
</comment>
<evidence type="ECO:0000313" key="2">
    <source>
        <dbReference type="EMBL" id="MFD2173652.1"/>
    </source>
</evidence>
<proteinExistence type="predicted"/>
<dbReference type="Proteomes" id="UP001597413">
    <property type="component" value="Unassembled WGS sequence"/>
</dbReference>
<evidence type="ECO:0000256" key="1">
    <source>
        <dbReference type="SAM" id="SignalP"/>
    </source>
</evidence>
<sequence length="68" mass="7120">MRRQSPFLLLVLLLLTACGSGGQEAYPALVPADTLLIEEPLTPSPAPVLEARAAALRARAAALRAETP</sequence>
<keyword evidence="3" id="KW-1185">Reference proteome</keyword>
<feature type="signal peptide" evidence="1">
    <location>
        <begin position="1"/>
        <end position="25"/>
    </location>
</feature>
<feature type="chain" id="PRO_5047305705" description="Argininosuccinate lyase" evidence="1">
    <location>
        <begin position="26"/>
        <end position="68"/>
    </location>
</feature>
<gene>
    <name evidence="2" type="ORF">ACFSM0_06080</name>
</gene>
<keyword evidence="1" id="KW-0732">Signal</keyword>
<evidence type="ECO:0008006" key="4">
    <source>
        <dbReference type="Google" id="ProtNLM"/>
    </source>
</evidence>
<dbReference type="RefSeq" id="WP_377388328.1">
    <property type="nucleotide sequence ID" value="NZ_JBHUIX010000005.1"/>
</dbReference>
<protein>
    <recommendedName>
        <fullName evidence="4">Argininosuccinate lyase</fullName>
    </recommendedName>
</protein>
<accession>A0ABW5A5W0</accession>
<dbReference type="EMBL" id="JBHUIX010000005">
    <property type="protein sequence ID" value="MFD2173652.1"/>
    <property type="molecule type" value="Genomic_DNA"/>
</dbReference>